<feature type="domain" description="HMA" evidence="1">
    <location>
        <begin position="1"/>
        <end position="62"/>
    </location>
</feature>
<dbReference type="InterPro" id="IPR036163">
    <property type="entry name" value="HMA_dom_sf"/>
</dbReference>
<dbReference type="PROSITE" id="PS50846">
    <property type="entry name" value="HMA_2"/>
    <property type="match status" value="1"/>
</dbReference>
<proteinExistence type="predicted"/>
<accession>A0A429YVJ8</accession>
<evidence type="ECO:0000313" key="3">
    <source>
        <dbReference type="Proteomes" id="UP000278398"/>
    </source>
</evidence>
<evidence type="ECO:0000313" key="2">
    <source>
        <dbReference type="EMBL" id="RST85484.1"/>
    </source>
</evidence>
<keyword evidence="3" id="KW-1185">Reference proteome</keyword>
<sequence>MRFHIENMTCGGCARSVTKAVESVDPKARVDADPVTKTVTVESSASTDSISRALADAGYPASAA</sequence>
<reference evidence="2 3" key="1">
    <citation type="submission" date="2018-12" db="EMBL/GenBank/DDBJ databases">
        <title>Mesorhizobium carbonis sp. nov., isolated from coal mine water.</title>
        <authorList>
            <person name="Xin W."/>
            <person name="Xu Z."/>
            <person name="Xiang F."/>
            <person name="Zhang J."/>
            <person name="Xi L."/>
            <person name="Liu J."/>
        </authorList>
    </citation>
    <scope>NUCLEOTIDE SEQUENCE [LARGE SCALE GENOMIC DNA]</scope>
    <source>
        <strain evidence="2 3">B2.3</strain>
    </source>
</reference>
<dbReference type="SUPFAM" id="SSF55008">
    <property type="entry name" value="HMA, heavy metal-associated domain"/>
    <property type="match status" value="1"/>
</dbReference>
<protein>
    <submittedName>
        <fullName evidence="2">Copper chaperone</fullName>
    </submittedName>
</protein>
<evidence type="ECO:0000259" key="1">
    <source>
        <dbReference type="PROSITE" id="PS50846"/>
    </source>
</evidence>
<name>A0A429YVJ8_9HYPH</name>
<dbReference type="AlphaFoldDB" id="A0A429YVJ8"/>
<dbReference type="GO" id="GO:0046872">
    <property type="term" value="F:metal ion binding"/>
    <property type="evidence" value="ECO:0007669"/>
    <property type="project" value="InterPro"/>
</dbReference>
<dbReference type="InterPro" id="IPR006121">
    <property type="entry name" value="HMA_dom"/>
</dbReference>
<dbReference type="CDD" id="cd00371">
    <property type="entry name" value="HMA"/>
    <property type="match status" value="1"/>
</dbReference>
<dbReference type="Pfam" id="PF00403">
    <property type="entry name" value="HMA"/>
    <property type="match status" value="1"/>
</dbReference>
<gene>
    <name evidence="2" type="ORF">EJC49_15455</name>
</gene>
<comment type="caution">
    <text evidence="2">The sequence shown here is derived from an EMBL/GenBank/DDBJ whole genome shotgun (WGS) entry which is preliminary data.</text>
</comment>
<dbReference type="EMBL" id="RWKW01000055">
    <property type="protein sequence ID" value="RST85484.1"/>
    <property type="molecule type" value="Genomic_DNA"/>
</dbReference>
<dbReference type="Proteomes" id="UP000278398">
    <property type="component" value="Unassembled WGS sequence"/>
</dbReference>
<dbReference type="OrthoDB" id="9801832at2"/>
<dbReference type="Gene3D" id="3.30.70.100">
    <property type="match status" value="1"/>
</dbReference>
<dbReference type="RefSeq" id="WP_126700834.1">
    <property type="nucleotide sequence ID" value="NZ_RWKW01000055.1"/>
</dbReference>
<organism evidence="2 3">
    <name type="scientific">Aquibium carbonis</name>
    <dbReference type="NCBI Taxonomy" id="2495581"/>
    <lineage>
        <taxon>Bacteria</taxon>
        <taxon>Pseudomonadati</taxon>
        <taxon>Pseudomonadota</taxon>
        <taxon>Alphaproteobacteria</taxon>
        <taxon>Hyphomicrobiales</taxon>
        <taxon>Phyllobacteriaceae</taxon>
        <taxon>Aquibium</taxon>
    </lineage>
</organism>